<dbReference type="Proteomes" id="UP001163046">
    <property type="component" value="Unassembled WGS sequence"/>
</dbReference>
<comment type="caution">
    <text evidence="2">The sequence shown here is derived from an EMBL/GenBank/DDBJ whole genome shotgun (WGS) entry which is preliminary data.</text>
</comment>
<feature type="chain" id="PRO_5040797426" evidence="1">
    <location>
        <begin position="20"/>
        <end position="188"/>
    </location>
</feature>
<name>A0A9X0D3U6_9CNID</name>
<proteinExistence type="predicted"/>
<reference evidence="2" key="1">
    <citation type="submission" date="2023-01" db="EMBL/GenBank/DDBJ databases">
        <title>Genome assembly of the deep-sea coral Lophelia pertusa.</title>
        <authorList>
            <person name="Herrera S."/>
            <person name="Cordes E."/>
        </authorList>
    </citation>
    <scope>NUCLEOTIDE SEQUENCE</scope>
    <source>
        <strain evidence="2">USNM1676648</strain>
        <tissue evidence="2">Polyp</tissue>
    </source>
</reference>
<dbReference type="EMBL" id="MU825885">
    <property type="protein sequence ID" value="KAJ7384703.1"/>
    <property type="molecule type" value="Genomic_DNA"/>
</dbReference>
<evidence type="ECO:0000256" key="1">
    <source>
        <dbReference type="SAM" id="SignalP"/>
    </source>
</evidence>
<accession>A0A9X0D3U6</accession>
<sequence>MHGRNVLLIFFSVLPIISHQQGNIQPKCSVSAEKSFFVSSSGENSVTCGTAARPCYSISYAVNLVGQNISSVLINISVGSYKEAESIKLDCGRWNLRQITFWGARQDEQVVEVDLSLDVQFCEVSLVDLHWKNSRPVLHHALLSNITICQCTAQGTNVSIIGVHRMLYFKIAAFLAVQVTNSGCRCYQ</sequence>
<gene>
    <name evidence="2" type="ORF">OS493_020287</name>
</gene>
<dbReference type="OrthoDB" id="5957972at2759"/>
<protein>
    <submittedName>
        <fullName evidence="2">Uncharacterized protein</fullName>
    </submittedName>
</protein>
<keyword evidence="3" id="KW-1185">Reference proteome</keyword>
<keyword evidence="1" id="KW-0732">Signal</keyword>
<evidence type="ECO:0000313" key="2">
    <source>
        <dbReference type="EMBL" id="KAJ7384703.1"/>
    </source>
</evidence>
<feature type="signal peptide" evidence="1">
    <location>
        <begin position="1"/>
        <end position="19"/>
    </location>
</feature>
<evidence type="ECO:0000313" key="3">
    <source>
        <dbReference type="Proteomes" id="UP001163046"/>
    </source>
</evidence>
<organism evidence="2 3">
    <name type="scientific">Desmophyllum pertusum</name>
    <dbReference type="NCBI Taxonomy" id="174260"/>
    <lineage>
        <taxon>Eukaryota</taxon>
        <taxon>Metazoa</taxon>
        <taxon>Cnidaria</taxon>
        <taxon>Anthozoa</taxon>
        <taxon>Hexacorallia</taxon>
        <taxon>Scleractinia</taxon>
        <taxon>Caryophylliina</taxon>
        <taxon>Caryophylliidae</taxon>
        <taxon>Desmophyllum</taxon>
    </lineage>
</organism>
<dbReference type="AlphaFoldDB" id="A0A9X0D3U6"/>